<dbReference type="Gene3D" id="1.10.8.60">
    <property type="match status" value="1"/>
</dbReference>
<dbReference type="AlphaFoldDB" id="A0A0W1R8H6"/>
<sequence>MFAREELLRVGYVPDRDRIIGRDDEIRAVGKALGPAVRGGPPRNLLLYGKTGTGKSLVSKHMAREAGGRASDNGVDLIYQYVDCSNDDTETRAARELALGVRDTLDPDLSIPRKGIGAAEYFRHVWDLLDDHEVRSLIVILDEIDKLDGDDDILMTLSRAEESGKTDSYVGIIAISNKIQYRESIGERVDSSLQDREFVFHPYDATQLRQILENRRDAFQPDVLSADVIPKVAALAAREHGDARKAIDILRYAGAIAEESDSTQVLEQHIDHAMERAEADRFAELISGSTPHVKYILVALASLTIRRDEEEFAKQDIYSTYKQVCANEGSDPISWDRVSRLLKEQSFLGITESRHTGGGYEKGSYRVHSLNRDPEIVLKALDSRSDL</sequence>
<dbReference type="STRING" id="1514971.AUR64_16015"/>
<dbReference type="SMART" id="SM00382">
    <property type="entry name" value="AAA"/>
    <property type="match status" value="1"/>
</dbReference>
<evidence type="ECO:0000256" key="1">
    <source>
        <dbReference type="ARBA" id="ARBA00006184"/>
    </source>
</evidence>
<dbReference type="SUPFAM" id="SSF52540">
    <property type="entry name" value="P-loop containing nucleoside triphosphate hydrolases"/>
    <property type="match status" value="1"/>
</dbReference>
<dbReference type="PANTHER" id="PTHR10763">
    <property type="entry name" value="CELL DIVISION CONTROL PROTEIN 6-RELATED"/>
    <property type="match status" value="1"/>
</dbReference>
<evidence type="ECO:0000256" key="4">
    <source>
        <dbReference type="ARBA" id="ARBA00022840"/>
    </source>
</evidence>
<keyword evidence="8" id="KW-0132">Cell division</keyword>
<dbReference type="Pfam" id="PF13191">
    <property type="entry name" value="AAA_16"/>
    <property type="match status" value="1"/>
</dbReference>
<dbReference type="InterPro" id="IPR041664">
    <property type="entry name" value="AAA_16"/>
</dbReference>
<evidence type="ECO:0000256" key="2">
    <source>
        <dbReference type="ARBA" id="ARBA00022705"/>
    </source>
</evidence>
<dbReference type="InterPro" id="IPR015163">
    <property type="entry name" value="Cdc6_C"/>
</dbReference>
<dbReference type="Gene3D" id="3.40.50.300">
    <property type="entry name" value="P-loop containing nucleotide triphosphate hydrolases"/>
    <property type="match status" value="1"/>
</dbReference>
<dbReference type="NCBIfam" id="TIGR02928">
    <property type="entry name" value="orc1/cdc6 family replication initiation protein"/>
    <property type="match status" value="1"/>
</dbReference>
<accession>A0A0W1R8H6</accession>
<evidence type="ECO:0000313" key="8">
    <source>
        <dbReference type="EMBL" id="KTG09569.1"/>
    </source>
</evidence>
<evidence type="ECO:0000256" key="5">
    <source>
        <dbReference type="HAMAP-Rule" id="MF_01407"/>
    </source>
</evidence>
<dbReference type="SMART" id="SM01074">
    <property type="entry name" value="Cdc6_C"/>
    <property type="match status" value="1"/>
</dbReference>
<dbReference type="InterPro" id="IPR003593">
    <property type="entry name" value="AAA+_ATPase"/>
</dbReference>
<dbReference type="Pfam" id="PF09079">
    <property type="entry name" value="WHD_Cdc6"/>
    <property type="match status" value="1"/>
</dbReference>
<dbReference type="Pfam" id="PF22703">
    <property type="entry name" value="Cdc6_lid"/>
    <property type="match status" value="1"/>
</dbReference>
<name>A0A0W1R8H6_9EURY</name>
<dbReference type="SUPFAM" id="SSF46785">
    <property type="entry name" value="Winged helix' DNA-binding domain"/>
    <property type="match status" value="1"/>
</dbReference>
<dbReference type="InterPro" id="IPR014277">
    <property type="entry name" value="Orc1/Cdc6_arc"/>
</dbReference>
<dbReference type="HAMAP" id="MF_01407">
    <property type="entry name" value="ORC1_type_DNA_replic_protein"/>
    <property type="match status" value="1"/>
</dbReference>
<keyword evidence="4 5" id="KW-0067">ATP-binding</keyword>
<organism evidence="8 9">
    <name type="scientific">Haloprofundus marisrubri</name>
    <dbReference type="NCBI Taxonomy" id="1514971"/>
    <lineage>
        <taxon>Archaea</taxon>
        <taxon>Methanobacteriati</taxon>
        <taxon>Methanobacteriota</taxon>
        <taxon>Stenosarchaea group</taxon>
        <taxon>Halobacteria</taxon>
        <taxon>Halobacteriales</taxon>
        <taxon>Haloferacaceae</taxon>
        <taxon>Haloprofundus</taxon>
    </lineage>
</organism>
<dbReference type="InterPro" id="IPR036390">
    <property type="entry name" value="WH_DNA-bd_sf"/>
</dbReference>
<feature type="domain" description="AAA+ ATPase" evidence="6">
    <location>
        <begin position="41"/>
        <end position="212"/>
    </location>
</feature>
<keyword evidence="8" id="KW-0131">Cell cycle</keyword>
<dbReference type="GO" id="GO:0005524">
    <property type="term" value="F:ATP binding"/>
    <property type="evidence" value="ECO:0007669"/>
    <property type="project" value="UniProtKB-UniRule"/>
</dbReference>
<evidence type="ECO:0000256" key="3">
    <source>
        <dbReference type="ARBA" id="ARBA00022741"/>
    </source>
</evidence>
<keyword evidence="9" id="KW-1185">Reference proteome</keyword>
<keyword evidence="2 5" id="KW-0235">DNA replication</keyword>
<feature type="binding site" evidence="5">
    <location>
        <begin position="53"/>
        <end position="57"/>
    </location>
    <ligand>
        <name>ATP</name>
        <dbReference type="ChEBI" id="CHEBI:30616"/>
    </ligand>
</feature>
<evidence type="ECO:0000313" key="9">
    <source>
        <dbReference type="Proteomes" id="UP000054387"/>
    </source>
</evidence>
<feature type="binding site" evidence="5">
    <location>
        <position position="215"/>
    </location>
    <ligand>
        <name>ATP</name>
        <dbReference type="ChEBI" id="CHEBI:30616"/>
    </ligand>
</feature>
<protein>
    <recommendedName>
        <fullName evidence="5">ORC1-type DNA replication protein</fullName>
    </recommendedName>
</protein>
<evidence type="ECO:0000259" key="6">
    <source>
        <dbReference type="SMART" id="SM00382"/>
    </source>
</evidence>
<dbReference type="EMBL" id="LOPU01000029">
    <property type="protein sequence ID" value="KTG09569.1"/>
    <property type="molecule type" value="Genomic_DNA"/>
</dbReference>
<dbReference type="GO" id="GO:0051301">
    <property type="term" value="P:cell division"/>
    <property type="evidence" value="ECO:0007669"/>
    <property type="project" value="UniProtKB-KW"/>
</dbReference>
<dbReference type="FunFam" id="1.10.8.60:FF:000073">
    <property type="entry name" value="ORC1-type DNA replication protein"/>
    <property type="match status" value="1"/>
</dbReference>
<comment type="function">
    <text evidence="5">Involved in regulation of DNA replication.</text>
</comment>
<reference evidence="8 9" key="1">
    <citation type="submission" date="2015-12" db="EMBL/GenBank/DDBJ databases">
        <title>Haloprofundus marisrubri gen. nov., sp. nov., an extremely halophilic archaeon isolated from the Discovery deep brine-seawater interface in the Red Sea.</title>
        <authorList>
            <person name="Zhang G."/>
            <person name="Stingl U."/>
            <person name="Rashid M."/>
        </authorList>
    </citation>
    <scope>NUCLEOTIDE SEQUENCE [LARGE SCALE GENOMIC DNA]</scope>
    <source>
        <strain evidence="8 9">SB9</strain>
    </source>
</reference>
<proteinExistence type="inferred from homology"/>
<gene>
    <name evidence="8" type="ORF">AUR64_16015</name>
</gene>
<comment type="similarity">
    <text evidence="1 5">Belongs to the CDC6/cdc18 family.</text>
</comment>
<dbReference type="Proteomes" id="UP000054387">
    <property type="component" value="Unassembled WGS sequence"/>
</dbReference>
<feature type="binding site" evidence="5">
    <location>
        <position position="203"/>
    </location>
    <ligand>
        <name>ATP</name>
        <dbReference type="ChEBI" id="CHEBI:30616"/>
    </ligand>
</feature>
<dbReference type="CDD" id="cd00009">
    <property type="entry name" value="AAA"/>
    <property type="match status" value="1"/>
</dbReference>
<dbReference type="Gene3D" id="1.10.10.10">
    <property type="entry name" value="Winged helix-like DNA-binding domain superfamily/Winged helix DNA-binding domain"/>
    <property type="match status" value="1"/>
</dbReference>
<dbReference type="InterPro" id="IPR055237">
    <property type="entry name" value="Cdc6_lid"/>
</dbReference>
<dbReference type="GO" id="GO:0006260">
    <property type="term" value="P:DNA replication"/>
    <property type="evidence" value="ECO:0007669"/>
    <property type="project" value="UniProtKB-UniRule"/>
</dbReference>
<dbReference type="CDD" id="cd08768">
    <property type="entry name" value="Cdc6_C"/>
    <property type="match status" value="1"/>
</dbReference>
<comment type="caution">
    <text evidence="8">The sequence shown here is derived from an EMBL/GenBank/DDBJ whole genome shotgun (WGS) entry which is preliminary data.</text>
</comment>
<evidence type="ECO:0000259" key="7">
    <source>
        <dbReference type="SMART" id="SM01074"/>
    </source>
</evidence>
<feature type="domain" description="Cdc6 C-terminal" evidence="7">
    <location>
        <begin position="297"/>
        <end position="381"/>
    </location>
</feature>
<dbReference type="InterPro" id="IPR027417">
    <property type="entry name" value="P-loop_NTPase"/>
</dbReference>
<dbReference type="InterPro" id="IPR050311">
    <property type="entry name" value="ORC1/CDC6"/>
</dbReference>
<keyword evidence="3 5" id="KW-0547">Nucleotide-binding</keyword>
<dbReference type="PANTHER" id="PTHR10763:SF22">
    <property type="entry name" value="ORC1-TYPE DNA REPLICATION PROTEIN"/>
    <property type="match status" value="1"/>
</dbReference>
<dbReference type="InterPro" id="IPR036388">
    <property type="entry name" value="WH-like_DNA-bd_sf"/>
</dbReference>